<dbReference type="Proteomes" id="UP000710849">
    <property type="component" value="Unassembled WGS sequence"/>
</dbReference>
<sequence length="523" mass="58450">MLLFTSSLLFYFFLFGISTCAPFLKPSNEATTGWVSDPNGRVTFSLVVSCLLTLSLCVWSAMHLNIPRPYHLTIQEFIRGIKWGVVGIFTPELVVFAAWRQYNSATALKALVQDRIAEAVTPFPTEQSHTKSSELDKKSTRVELQDIISPWTIVHGFYAGMGGFVFDFENSEDNTPQFIPNYQRLTLTACGVNLLAECGYLPDITRREILDKSKADTMAKLLVILQAGWMLVQVIGRLVTGLPVTFLEGDWVRPLCAYMYMSSQISGHDSKHPGILKRSWKDSELSRFAYVPPMASDGLQEGLKIQRTPSSLIPEKSHTFEINAATTELYESAQISTFGFFVPSRSDLNANGSSKRDPDQTENTKYLLNASLEQHTLSLSAGNWPGEDLLRSTGGLVMGMTLWLASIAFGAVHAAAWYDYFPSCFEQWMWRASAVYIAFSGISWLCINGLARAIKPVDQFWDRFLALKEDWCSFLVIGFLCTVCGISYVVARIYLVVEAFISIRKLPVGAYGTPDWTTVVPHL</sequence>
<feature type="transmembrane region" description="Helical" evidence="1">
    <location>
        <begin position="44"/>
        <end position="62"/>
    </location>
</feature>
<dbReference type="GeneID" id="62143657"/>
<dbReference type="RefSeq" id="XP_038737939.1">
    <property type="nucleotide sequence ID" value="XM_038870578.1"/>
</dbReference>
<feature type="transmembrane region" description="Helical" evidence="1">
    <location>
        <begin position="433"/>
        <end position="454"/>
    </location>
</feature>
<dbReference type="PANTHER" id="PTHR35043">
    <property type="entry name" value="TRANSCRIPTION FACTOR DOMAIN-CONTAINING PROTEIN"/>
    <property type="match status" value="1"/>
</dbReference>
<dbReference type="AlphaFoldDB" id="A0A9P5M9N8"/>
<keyword evidence="1" id="KW-0472">Membrane</keyword>
<comment type="caution">
    <text evidence="3">The sequence shown here is derived from an EMBL/GenBank/DDBJ whole genome shotgun (WGS) entry which is preliminary data.</text>
</comment>
<evidence type="ECO:0000313" key="3">
    <source>
        <dbReference type="EMBL" id="KAF7954809.1"/>
    </source>
</evidence>
<evidence type="ECO:0000256" key="2">
    <source>
        <dbReference type="SAM" id="SignalP"/>
    </source>
</evidence>
<keyword evidence="2" id="KW-0732">Signal</keyword>
<dbReference type="EMBL" id="RCSW01000001">
    <property type="protein sequence ID" value="KAF7954809.1"/>
    <property type="molecule type" value="Genomic_DNA"/>
</dbReference>
<reference evidence="3 4" key="1">
    <citation type="journal article" date="2020" name="Genome Biol. Evol.">
        <title>Comparative genomics of Sclerotiniaceae.</title>
        <authorList>
            <person name="Valero Jimenez C.A."/>
            <person name="Steentjes M."/>
            <person name="Scholten O.E."/>
            <person name="Van Kan J.A.L."/>
        </authorList>
    </citation>
    <scope>NUCLEOTIDE SEQUENCE [LARGE SCALE GENOMIC DNA]</scope>
    <source>
        <strain evidence="3 4">MUCL 94</strain>
    </source>
</reference>
<keyword evidence="1" id="KW-0812">Transmembrane</keyword>
<feature type="chain" id="PRO_5040205939" evidence="2">
    <location>
        <begin position="21"/>
        <end position="523"/>
    </location>
</feature>
<gene>
    <name evidence="3" type="ORF">EAE97_000068</name>
</gene>
<dbReference type="PANTHER" id="PTHR35043:SF7">
    <property type="entry name" value="TRANSCRIPTION FACTOR DOMAIN-CONTAINING PROTEIN"/>
    <property type="match status" value="1"/>
</dbReference>
<keyword evidence="1" id="KW-1133">Transmembrane helix</keyword>
<keyword evidence="4" id="KW-1185">Reference proteome</keyword>
<evidence type="ECO:0000256" key="1">
    <source>
        <dbReference type="SAM" id="Phobius"/>
    </source>
</evidence>
<feature type="transmembrane region" description="Helical" evidence="1">
    <location>
        <begin position="400"/>
        <end position="421"/>
    </location>
</feature>
<organism evidence="3 4">
    <name type="scientific">Botrytis byssoidea</name>
    <dbReference type="NCBI Taxonomy" id="139641"/>
    <lineage>
        <taxon>Eukaryota</taxon>
        <taxon>Fungi</taxon>
        <taxon>Dikarya</taxon>
        <taxon>Ascomycota</taxon>
        <taxon>Pezizomycotina</taxon>
        <taxon>Leotiomycetes</taxon>
        <taxon>Helotiales</taxon>
        <taxon>Sclerotiniaceae</taxon>
        <taxon>Botrytis</taxon>
    </lineage>
</organism>
<protein>
    <submittedName>
        <fullName evidence="3">Uncharacterized protein</fullName>
    </submittedName>
</protein>
<evidence type="ECO:0000313" key="4">
    <source>
        <dbReference type="Proteomes" id="UP000710849"/>
    </source>
</evidence>
<feature type="transmembrane region" description="Helical" evidence="1">
    <location>
        <begin position="474"/>
        <end position="495"/>
    </location>
</feature>
<accession>A0A9P5M9N8</accession>
<feature type="signal peptide" evidence="2">
    <location>
        <begin position="1"/>
        <end position="20"/>
    </location>
</feature>
<name>A0A9P5M9N8_9HELO</name>
<proteinExistence type="predicted"/>